<keyword evidence="2" id="KW-0238">DNA-binding</keyword>
<gene>
    <name evidence="5" type="ORF">FPZ52_14435</name>
</gene>
<dbReference type="EMBL" id="CP042263">
    <property type="protein sequence ID" value="QDY70896.1"/>
    <property type="molecule type" value="Genomic_DNA"/>
</dbReference>
<evidence type="ECO:0000256" key="3">
    <source>
        <dbReference type="ARBA" id="ARBA00023163"/>
    </source>
</evidence>
<dbReference type="GO" id="GO:0003700">
    <property type="term" value="F:DNA-binding transcription factor activity"/>
    <property type="evidence" value="ECO:0007669"/>
    <property type="project" value="InterPro"/>
</dbReference>
<dbReference type="InterPro" id="IPR050679">
    <property type="entry name" value="Bact_HTH_transcr_reg"/>
</dbReference>
<dbReference type="InterPro" id="IPR036388">
    <property type="entry name" value="WH-like_DNA-bd_sf"/>
</dbReference>
<evidence type="ECO:0000256" key="2">
    <source>
        <dbReference type="ARBA" id="ARBA00023125"/>
    </source>
</evidence>
<dbReference type="SUPFAM" id="SSF46785">
    <property type="entry name" value="Winged helix' DNA-binding domain"/>
    <property type="match status" value="1"/>
</dbReference>
<keyword evidence="1" id="KW-0805">Transcription regulation</keyword>
<dbReference type="SMART" id="SM00866">
    <property type="entry name" value="UTRA"/>
    <property type="match status" value="1"/>
</dbReference>
<dbReference type="KEGG" id="lit:FPZ52_14435"/>
<reference evidence="5 6" key="1">
    <citation type="submission" date="2019-07" db="EMBL/GenBank/DDBJ databases">
        <title>Litoreibacter alkalisoli sp. nov., isolated from saline-alkaline soil.</title>
        <authorList>
            <person name="Wang S."/>
            <person name="Xu L."/>
            <person name="Xing Y.-T."/>
            <person name="Sun J.-Q."/>
        </authorList>
    </citation>
    <scope>NUCLEOTIDE SEQUENCE [LARGE SCALE GENOMIC DNA]</scope>
    <source>
        <strain evidence="5 6">LN3S51</strain>
        <plasmid evidence="5 6">unnamed2</plasmid>
    </source>
</reference>
<keyword evidence="6" id="KW-1185">Reference proteome</keyword>
<dbReference type="GO" id="GO:0045892">
    <property type="term" value="P:negative regulation of DNA-templated transcription"/>
    <property type="evidence" value="ECO:0007669"/>
    <property type="project" value="TreeGrafter"/>
</dbReference>
<evidence type="ECO:0000313" key="5">
    <source>
        <dbReference type="EMBL" id="QDY70896.1"/>
    </source>
</evidence>
<dbReference type="PROSITE" id="PS50949">
    <property type="entry name" value="HTH_GNTR"/>
    <property type="match status" value="1"/>
</dbReference>
<feature type="domain" description="HTH gntR-type" evidence="4">
    <location>
        <begin position="19"/>
        <end position="87"/>
    </location>
</feature>
<dbReference type="InterPro" id="IPR000524">
    <property type="entry name" value="Tscrpt_reg_HTH_GntR"/>
</dbReference>
<dbReference type="Pfam" id="PF00392">
    <property type="entry name" value="GntR"/>
    <property type="match status" value="1"/>
</dbReference>
<organism evidence="5 6">
    <name type="scientific">Qingshengfaniella alkalisoli</name>
    <dbReference type="NCBI Taxonomy" id="2599296"/>
    <lineage>
        <taxon>Bacteria</taxon>
        <taxon>Pseudomonadati</taxon>
        <taxon>Pseudomonadota</taxon>
        <taxon>Alphaproteobacteria</taxon>
        <taxon>Rhodobacterales</taxon>
        <taxon>Paracoccaceae</taxon>
        <taxon>Qingshengfaniella</taxon>
    </lineage>
</organism>
<dbReference type="PANTHER" id="PTHR44846:SF1">
    <property type="entry name" value="MANNOSYL-D-GLYCERATE TRANSPORT_METABOLISM SYSTEM REPRESSOR MNGR-RELATED"/>
    <property type="match status" value="1"/>
</dbReference>
<dbReference type="InterPro" id="IPR028978">
    <property type="entry name" value="Chorismate_lyase_/UTRA_dom_sf"/>
</dbReference>
<protein>
    <submittedName>
        <fullName evidence="5">GntR family transcriptional regulator</fullName>
    </submittedName>
</protein>
<dbReference type="GO" id="GO:0003677">
    <property type="term" value="F:DNA binding"/>
    <property type="evidence" value="ECO:0007669"/>
    <property type="project" value="UniProtKB-KW"/>
</dbReference>
<dbReference type="Gene3D" id="3.40.1410.10">
    <property type="entry name" value="Chorismate lyase-like"/>
    <property type="match status" value="1"/>
</dbReference>
<dbReference type="InterPro" id="IPR036390">
    <property type="entry name" value="WH_DNA-bd_sf"/>
</dbReference>
<dbReference type="SMART" id="SM00345">
    <property type="entry name" value="HTH_GNTR"/>
    <property type="match status" value="1"/>
</dbReference>
<sequence>MTEITSFLAPEAWLLPNGGPRYLQLRKRIEQGISEGLLVPESPLPAEREIAAKTNLSRVTVRKAFRELAEKGLIVQRQGSGSFVAGTQKPRMEQSLSALTSFTEDMRQRGLTVESEWIERGVFSPSPEETLSLGLSLDERVSRISRLRRADGRPLAIERASLPVELLPDPFAVETSLYAELDGRGIRPVRAIQKISAINLNAADAGLLGVAERDAGLRIERTSYLESGRVVEFTRSVYRGDTYDFVAQLRLSDG</sequence>
<name>A0A5B8IBQ6_9RHOB</name>
<proteinExistence type="predicted"/>
<geneLocation type="plasmid" evidence="5 6">
    <name>unnamed2</name>
</geneLocation>
<dbReference type="OrthoDB" id="7173258at2"/>
<dbReference type="PRINTS" id="PR00035">
    <property type="entry name" value="HTHGNTR"/>
</dbReference>
<dbReference type="PANTHER" id="PTHR44846">
    <property type="entry name" value="MANNOSYL-D-GLYCERATE TRANSPORT/METABOLISM SYSTEM REPRESSOR MNGR-RELATED"/>
    <property type="match status" value="1"/>
</dbReference>
<dbReference type="Gene3D" id="1.10.10.10">
    <property type="entry name" value="Winged helix-like DNA-binding domain superfamily/Winged helix DNA-binding domain"/>
    <property type="match status" value="1"/>
</dbReference>
<dbReference type="AlphaFoldDB" id="A0A5B8IBQ6"/>
<keyword evidence="3" id="KW-0804">Transcription</keyword>
<dbReference type="RefSeq" id="WP_146366312.1">
    <property type="nucleotide sequence ID" value="NZ_CP042263.1"/>
</dbReference>
<evidence type="ECO:0000256" key="1">
    <source>
        <dbReference type="ARBA" id="ARBA00023015"/>
    </source>
</evidence>
<evidence type="ECO:0000259" key="4">
    <source>
        <dbReference type="PROSITE" id="PS50949"/>
    </source>
</evidence>
<keyword evidence="5" id="KW-0614">Plasmid</keyword>
<accession>A0A5B8IBQ6</accession>
<evidence type="ECO:0000313" key="6">
    <source>
        <dbReference type="Proteomes" id="UP000318483"/>
    </source>
</evidence>
<dbReference type="CDD" id="cd07377">
    <property type="entry name" value="WHTH_GntR"/>
    <property type="match status" value="1"/>
</dbReference>
<dbReference type="Pfam" id="PF07702">
    <property type="entry name" value="UTRA"/>
    <property type="match status" value="1"/>
</dbReference>
<dbReference type="SUPFAM" id="SSF64288">
    <property type="entry name" value="Chorismate lyase-like"/>
    <property type="match status" value="1"/>
</dbReference>
<dbReference type="Proteomes" id="UP000318483">
    <property type="component" value="Plasmid unnamed2"/>
</dbReference>
<dbReference type="InterPro" id="IPR011663">
    <property type="entry name" value="UTRA"/>
</dbReference>